<dbReference type="EMBL" id="CM001167">
    <property type="protein sequence ID" value="EGJ71175.1"/>
    <property type="molecule type" value="Genomic_DNA"/>
</dbReference>
<dbReference type="SMART" id="SM00257">
    <property type="entry name" value="LysM"/>
    <property type="match status" value="3"/>
</dbReference>
<protein>
    <submittedName>
        <fullName evidence="3">Peptidoglycan-binding lysin domain protein</fullName>
    </submittedName>
</protein>
<evidence type="ECO:0000313" key="4">
    <source>
        <dbReference type="Proteomes" id="UP000018439"/>
    </source>
</evidence>
<dbReference type="InterPro" id="IPR036779">
    <property type="entry name" value="LysM_dom_sf"/>
</dbReference>
<dbReference type="Gene3D" id="3.40.50.2300">
    <property type="match status" value="2"/>
</dbReference>
<feature type="chain" id="PRO_5003308741" evidence="1">
    <location>
        <begin position="24"/>
        <end position="607"/>
    </location>
</feature>
<dbReference type="Gene3D" id="3.10.350.10">
    <property type="entry name" value="LysM domain"/>
    <property type="match status" value="3"/>
</dbReference>
<reference evidence="3 4" key="1">
    <citation type="journal article" date="2011" name="Stand. Genomic Sci.">
        <title>Non-contiguous finished genome sequence of Bacteroides coprosuis type strain (PC139).</title>
        <authorList>
            <person name="Land M."/>
            <person name="Held B."/>
            <person name="Gronow S."/>
            <person name="Abt B."/>
            <person name="Lucas S."/>
            <person name="Del Rio T.G."/>
            <person name="Nolan M."/>
            <person name="Tice H."/>
            <person name="Cheng J.F."/>
            <person name="Pitluck S."/>
            <person name="Liolios K."/>
            <person name="Pagani I."/>
            <person name="Ivanova N."/>
            <person name="Mavromatis K."/>
            <person name="Mikhailova N."/>
            <person name="Pati A."/>
            <person name="Tapia R."/>
            <person name="Han C."/>
            <person name="Goodwin L."/>
            <person name="Chen A."/>
            <person name="Palaniappan K."/>
            <person name="Hauser L."/>
            <person name="Brambilla E.M."/>
            <person name="Rohde M."/>
            <person name="Goker M."/>
            <person name="Detter J.C."/>
            <person name="Woyke T."/>
            <person name="Bristow J."/>
            <person name="Eisen J.A."/>
            <person name="Markowitz V."/>
            <person name="Hugenholtz P."/>
            <person name="Kyrpides N.C."/>
            <person name="Klenk H.P."/>
            <person name="Lapidus A."/>
        </authorList>
    </citation>
    <scope>NUCLEOTIDE SEQUENCE</scope>
    <source>
        <strain evidence="3 4">DSM 18011</strain>
    </source>
</reference>
<name>F3ZUL0_9BACE</name>
<proteinExistence type="predicted"/>
<evidence type="ECO:0000313" key="3">
    <source>
        <dbReference type="EMBL" id="EGJ71175.1"/>
    </source>
</evidence>
<dbReference type="CDD" id="cd00118">
    <property type="entry name" value="LysM"/>
    <property type="match status" value="3"/>
</dbReference>
<dbReference type="GO" id="GO:0008932">
    <property type="term" value="F:lytic endotransglycosylase activity"/>
    <property type="evidence" value="ECO:0007669"/>
    <property type="project" value="TreeGrafter"/>
</dbReference>
<dbReference type="PANTHER" id="PTHR33734">
    <property type="entry name" value="LYSM DOMAIN-CONTAINING GPI-ANCHORED PROTEIN 2"/>
    <property type="match status" value="1"/>
</dbReference>
<evidence type="ECO:0000256" key="1">
    <source>
        <dbReference type="SAM" id="SignalP"/>
    </source>
</evidence>
<keyword evidence="1" id="KW-0732">Signal</keyword>
<dbReference type="InterPro" id="IPR028082">
    <property type="entry name" value="Peripla_BP_I"/>
</dbReference>
<dbReference type="AlphaFoldDB" id="F3ZUL0"/>
<organism evidence="3 4">
    <name type="scientific">Bacteroides coprosuis DSM 18011</name>
    <dbReference type="NCBI Taxonomy" id="679937"/>
    <lineage>
        <taxon>Bacteria</taxon>
        <taxon>Pseudomonadati</taxon>
        <taxon>Bacteroidota</taxon>
        <taxon>Bacteroidia</taxon>
        <taxon>Bacteroidales</taxon>
        <taxon>Bacteroidaceae</taxon>
        <taxon>Bacteroides</taxon>
    </lineage>
</organism>
<sequence>MNRIKRIFLIFTLLSCSVLSGFAQDATDFFLHTIQKGENLYSIASMYKVSKEDIIKLNPGSDRVIYTGKALKIPQKTVQKKDDIFYTIKPGDTLYRLSVDYKVSTQAIMRANPGLSAQNFRSGQVIRIPKTSEQDVQQEIVKRQQEDDLIQSDIRPAVKPRCKEMHKVKRRETIFSVSRKYGITEQELINANPELKDGMKKGMFVCIPYPKETSQKEDIAEIIENPFVVDNPPTDSEVFKELEEEVSYKALSTIKTAIILPFLPENGHRGESMRMIEFYEGFLLAVDSLKRSGVSVDMYVYDSGKTEYSINTILSKPELKEMNVIVGPLYQVQIKPLAEFTQKNNIRLVIPFSAKTDVVFNNPSIYQINTPQSYLYSEVYQNFARKFANPNVIFVNAQQYDNGKEEFIKGFKQDLDTRSIAYKHVAVTDSVGSLATKLNPQKANIFVPTSGKDVTLIELIPKLTQLVERYPELNISMFGYPEWQTYTRDHIDNYFKLDTYFYSSFYTNNLLPAAKSFTRSYHKWYSKEMIDTYPRYGMLGFDIGYFFIKGLSIYGTALETRLKDLHLDPIQTGFNFNRVNTWGGFVNKKVFFVHFNRNYELVKIDFD</sequence>
<dbReference type="SUPFAM" id="SSF53822">
    <property type="entry name" value="Periplasmic binding protein-like I"/>
    <property type="match status" value="1"/>
</dbReference>
<dbReference type="InterPro" id="IPR018392">
    <property type="entry name" value="LysM"/>
</dbReference>
<dbReference type="OrthoDB" id="2149800at2"/>
<dbReference type="eggNOG" id="COG1388">
    <property type="taxonomic scope" value="Bacteria"/>
</dbReference>
<dbReference type="PROSITE" id="PS51782">
    <property type="entry name" value="LYSM"/>
    <property type="match status" value="2"/>
</dbReference>
<feature type="signal peptide" evidence="1">
    <location>
        <begin position="1"/>
        <end position="23"/>
    </location>
</feature>
<feature type="domain" description="LysM" evidence="2">
    <location>
        <begin position="84"/>
        <end position="128"/>
    </location>
</feature>
<dbReference type="Proteomes" id="UP000018439">
    <property type="component" value="Chromosome"/>
</dbReference>
<accession>F3ZUL0</accession>
<dbReference type="STRING" id="679937.Bcop_0968"/>
<dbReference type="SUPFAM" id="SSF54106">
    <property type="entry name" value="LysM domain"/>
    <property type="match status" value="3"/>
</dbReference>
<evidence type="ECO:0000259" key="2">
    <source>
        <dbReference type="PROSITE" id="PS51782"/>
    </source>
</evidence>
<gene>
    <name evidence="3" type="ORF">Bcop_0968</name>
</gene>
<dbReference type="HOGENOM" id="CLU_028261_0_1_10"/>
<feature type="domain" description="LysM" evidence="2">
    <location>
        <begin position="30"/>
        <end position="73"/>
    </location>
</feature>
<dbReference type="PANTHER" id="PTHR33734:SF22">
    <property type="entry name" value="MEMBRANE-BOUND LYTIC MUREIN TRANSGLYCOSYLASE D"/>
    <property type="match status" value="1"/>
</dbReference>
<keyword evidence="4" id="KW-1185">Reference proteome</keyword>
<dbReference type="Pfam" id="PF01476">
    <property type="entry name" value="LysM"/>
    <property type="match status" value="3"/>
</dbReference>